<evidence type="ECO:0000313" key="1">
    <source>
        <dbReference type="EMBL" id="SEB41767.1"/>
    </source>
</evidence>
<sequence>MIILIALLALGLWALVATIVELRRDGYRPIPTDWSRVSRRDSLDSAEAGHLYR</sequence>
<dbReference type="EMBL" id="FNSQ01000005">
    <property type="protein sequence ID" value="SEB41767.1"/>
    <property type="molecule type" value="Genomic_DNA"/>
</dbReference>
<gene>
    <name evidence="1" type="ORF">SAMN04489807_0606</name>
</gene>
<keyword evidence="2" id="KW-1185">Reference proteome</keyword>
<dbReference type="RefSeq" id="WP_167347496.1">
    <property type="nucleotide sequence ID" value="NZ_FNSQ01000005.1"/>
</dbReference>
<evidence type="ECO:0000313" key="2">
    <source>
        <dbReference type="Proteomes" id="UP000183750"/>
    </source>
</evidence>
<proteinExistence type="predicted"/>
<accession>A0A1H4J6C3</accession>
<dbReference type="AlphaFoldDB" id="A0A1H4J6C3"/>
<name>A0A1H4J6C3_9MICO</name>
<organism evidence="1 2">
    <name type="scientific">Microbacterium hydrocarbonoxydans</name>
    <dbReference type="NCBI Taxonomy" id="273678"/>
    <lineage>
        <taxon>Bacteria</taxon>
        <taxon>Bacillati</taxon>
        <taxon>Actinomycetota</taxon>
        <taxon>Actinomycetes</taxon>
        <taxon>Micrococcales</taxon>
        <taxon>Microbacteriaceae</taxon>
        <taxon>Microbacterium</taxon>
    </lineage>
</organism>
<dbReference type="Proteomes" id="UP000183750">
    <property type="component" value="Unassembled WGS sequence"/>
</dbReference>
<reference evidence="2" key="1">
    <citation type="submission" date="2016-10" db="EMBL/GenBank/DDBJ databases">
        <authorList>
            <person name="Varghese N."/>
            <person name="Submissions S."/>
        </authorList>
    </citation>
    <scope>NUCLEOTIDE SEQUENCE [LARGE SCALE GENOMIC DNA]</scope>
    <source>
        <strain evidence="2">DSM 16089</strain>
    </source>
</reference>
<protein>
    <submittedName>
        <fullName evidence="1">Uncharacterized protein</fullName>
    </submittedName>
</protein>